<dbReference type="GO" id="GO:1905786">
    <property type="term" value="P:positive regulation of anaphase-promoting complex-dependent catabolic process"/>
    <property type="evidence" value="ECO:0007669"/>
    <property type="project" value="TreeGrafter"/>
</dbReference>
<keyword evidence="6" id="KW-1185">Reference proteome</keyword>
<dbReference type="SMART" id="SM00320">
    <property type="entry name" value="WD40"/>
    <property type="match status" value="4"/>
</dbReference>
<dbReference type="InterPro" id="IPR036322">
    <property type="entry name" value="WD40_repeat_dom_sf"/>
</dbReference>
<dbReference type="PROSITE" id="PS50294">
    <property type="entry name" value="WD_REPEATS_REGION"/>
    <property type="match status" value="1"/>
</dbReference>
<dbReference type="Gene3D" id="2.130.10.10">
    <property type="entry name" value="YVTN repeat-like/Quinoprotein amine dehydrogenase"/>
    <property type="match status" value="1"/>
</dbReference>
<gene>
    <name evidence="5" type="ORF">BJ322DRAFT_457827</name>
</gene>
<dbReference type="SUPFAM" id="SSF50978">
    <property type="entry name" value="WD40 repeat-like"/>
    <property type="match status" value="1"/>
</dbReference>
<feature type="repeat" description="WD" evidence="3">
    <location>
        <begin position="272"/>
        <end position="314"/>
    </location>
</feature>
<dbReference type="Proteomes" id="UP000736335">
    <property type="component" value="Unassembled WGS sequence"/>
</dbReference>
<dbReference type="GO" id="GO:0005680">
    <property type="term" value="C:anaphase-promoting complex"/>
    <property type="evidence" value="ECO:0007669"/>
    <property type="project" value="TreeGrafter"/>
</dbReference>
<keyword evidence="2" id="KW-0677">Repeat</keyword>
<dbReference type="InterPro" id="IPR015943">
    <property type="entry name" value="WD40/YVTN_repeat-like_dom_sf"/>
</dbReference>
<reference evidence="5" key="1">
    <citation type="journal article" date="2020" name="Nat. Commun.">
        <title>Large-scale genome sequencing of mycorrhizal fungi provides insights into the early evolution of symbiotic traits.</title>
        <authorList>
            <person name="Miyauchi S."/>
            <person name="Kiss E."/>
            <person name="Kuo A."/>
            <person name="Drula E."/>
            <person name="Kohler A."/>
            <person name="Sanchez-Garcia M."/>
            <person name="Morin E."/>
            <person name="Andreopoulos B."/>
            <person name="Barry K.W."/>
            <person name="Bonito G."/>
            <person name="Buee M."/>
            <person name="Carver A."/>
            <person name="Chen C."/>
            <person name="Cichocki N."/>
            <person name="Clum A."/>
            <person name="Culley D."/>
            <person name="Crous P.W."/>
            <person name="Fauchery L."/>
            <person name="Girlanda M."/>
            <person name="Hayes R.D."/>
            <person name="Keri Z."/>
            <person name="LaButti K."/>
            <person name="Lipzen A."/>
            <person name="Lombard V."/>
            <person name="Magnuson J."/>
            <person name="Maillard F."/>
            <person name="Murat C."/>
            <person name="Nolan M."/>
            <person name="Ohm R.A."/>
            <person name="Pangilinan J."/>
            <person name="Pereira M.F."/>
            <person name="Perotto S."/>
            <person name="Peter M."/>
            <person name="Pfister S."/>
            <person name="Riley R."/>
            <person name="Sitrit Y."/>
            <person name="Stielow J.B."/>
            <person name="Szollosi G."/>
            <person name="Zifcakova L."/>
            <person name="Stursova M."/>
            <person name="Spatafora J.W."/>
            <person name="Tedersoo L."/>
            <person name="Vaario L.M."/>
            <person name="Yamada A."/>
            <person name="Yan M."/>
            <person name="Wang P."/>
            <person name="Xu J."/>
            <person name="Bruns T."/>
            <person name="Baldrian P."/>
            <person name="Vilgalys R."/>
            <person name="Dunand C."/>
            <person name="Henrissat B."/>
            <person name="Grigoriev I.V."/>
            <person name="Hibbett D."/>
            <person name="Nagy L.G."/>
            <person name="Martin F.M."/>
        </authorList>
    </citation>
    <scope>NUCLEOTIDE SEQUENCE</scope>
    <source>
        <strain evidence="5">UH-Tt-Lm1</strain>
    </source>
</reference>
<dbReference type="GO" id="GO:1990757">
    <property type="term" value="F:ubiquitin ligase activator activity"/>
    <property type="evidence" value="ECO:0007669"/>
    <property type="project" value="TreeGrafter"/>
</dbReference>
<dbReference type="GO" id="GO:0031145">
    <property type="term" value="P:anaphase-promoting complex-dependent catabolic process"/>
    <property type="evidence" value="ECO:0007669"/>
    <property type="project" value="TreeGrafter"/>
</dbReference>
<evidence type="ECO:0000256" key="3">
    <source>
        <dbReference type="PROSITE-ProRule" id="PRU00221"/>
    </source>
</evidence>
<dbReference type="EMBL" id="WIUZ02000021">
    <property type="protein sequence ID" value="KAF9778856.1"/>
    <property type="molecule type" value="Genomic_DNA"/>
</dbReference>
<protein>
    <submittedName>
        <fullName evidence="5">WD40-repeat-containing domain protein</fullName>
    </submittedName>
</protein>
<name>A0A9P6H4M8_9AGAM</name>
<keyword evidence="1 3" id="KW-0853">WD repeat</keyword>
<proteinExistence type="predicted"/>
<dbReference type="InterPro" id="IPR001680">
    <property type="entry name" value="WD40_rpt"/>
</dbReference>
<dbReference type="OrthoDB" id="10263272at2759"/>
<dbReference type="GO" id="GO:0010997">
    <property type="term" value="F:anaphase-promoting complex binding"/>
    <property type="evidence" value="ECO:0007669"/>
    <property type="project" value="InterPro"/>
</dbReference>
<comment type="caution">
    <text evidence="5">The sequence shown here is derived from an EMBL/GenBank/DDBJ whole genome shotgun (WGS) entry which is preliminary data.</text>
</comment>
<evidence type="ECO:0000313" key="5">
    <source>
        <dbReference type="EMBL" id="KAF9778856.1"/>
    </source>
</evidence>
<dbReference type="PANTHER" id="PTHR19918">
    <property type="entry name" value="CELL DIVISION CYCLE 20 CDC20 FIZZY -RELATED"/>
    <property type="match status" value="1"/>
</dbReference>
<reference evidence="5" key="2">
    <citation type="submission" date="2020-11" db="EMBL/GenBank/DDBJ databases">
        <authorList>
            <consortium name="DOE Joint Genome Institute"/>
            <person name="Kuo A."/>
            <person name="Miyauchi S."/>
            <person name="Kiss E."/>
            <person name="Drula E."/>
            <person name="Kohler A."/>
            <person name="Sanchez-Garcia M."/>
            <person name="Andreopoulos B."/>
            <person name="Barry K.W."/>
            <person name="Bonito G."/>
            <person name="Buee M."/>
            <person name="Carver A."/>
            <person name="Chen C."/>
            <person name="Cichocki N."/>
            <person name="Clum A."/>
            <person name="Culley D."/>
            <person name="Crous P.W."/>
            <person name="Fauchery L."/>
            <person name="Girlanda M."/>
            <person name="Hayes R."/>
            <person name="Keri Z."/>
            <person name="Labutti K."/>
            <person name="Lipzen A."/>
            <person name="Lombard V."/>
            <person name="Magnuson J."/>
            <person name="Maillard F."/>
            <person name="Morin E."/>
            <person name="Murat C."/>
            <person name="Nolan M."/>
            <person name="Ohm R."/>
            <person name="Pangilinan J."/>
            <person name="Pereira M."/>
            <person name="Perotto S."/>
            <person name="Peter M."/>
            <person name="Riley R."/>
            <person name="Sitrit Y."/>
            <person name="Stielow B."/>
            <person name="Szollosi G."/>
            <person name="Zifcakova L."/>
            <person name="Stursova M."/>
            <person name="Spatafora J.W."/>
            <person name="Tedersoo L."/>
            <person name="Vaario L.-M."/>
            <person name="Yamada A."/>
            <person name="Yan M."/>
            <person name="Wang P."/>
            <person name="Xu J."/>
            <person name="Bruns T."/>
            <person name="Baldrian P."/>
            <person name="Vilgalys R."/>
            <person name="Henrissat B."/>
            <person name="Grigoriev I.V."/>
            <person name="Hibbett D."/>
            <person name="Nagy L.G."/>
            <person name="Martin F.M."/>
        </authorList>
    </citation>
    <scope>NUCLEOTIDE SEQUENCE</scope>
    <source>
        <strain evidence="5">UH-Tt-Lm1</strain>
    </source>
</reference>
<dbReference type="PROSITE" id="PS50082">
    <property type="entry name" value="WD_REPEATS_2"/>
    <property type="match status" value="1"/>
</dbReference>
<evidence type="ECO:0000256" key="1">
    <source>
        <dbReference type="ARBA" id="ARBA00022574"/>
    </source>
</evidence>
<feature type="region of interest" description="Disordered" evidence="4">
    <location>
        <begin position="55"/>
        <end position="79"/>
    </location>
</feature>
<dbReference type="InterPro" id="IPR033010">
    <property type="entry name" value="Cdc20/Fizzy"/>
</dbReference>
<accession>A0A9P6H4M8</accession>
<feature type="region of interest" description="Disordered" evidence="4">
    <location>
        <begin position="1"/>
        <end position="33"/>
    </location>
</feature>
<organism evidence="5 6">
    <name type="scientific">Thelephora terrestris</name>
    <dbReference type="NCBI Taxonomy" id="56493"/>
    <lineage>
        <taxon>Eukaryota</taxon>
        <taxon>Fungi</taxon>
        <taxon>Dikarya</taxon>
        <taxon>Basidiomycota</taxon>
        <taxon>Agaricomycotina</taxon>
        <taxon>Agaricomycetes</taxon>
        <taxon>Thelephorales</taxon>
        <taxon>Thelephoraceae</taxon>
        <taxon>Thelephora</taxon>
    </lineage>
</organism>
<sequence>MSLKRVPSESSIDLRPTKKTRSDASSYAPSEASISSIPEFVLSASAKPLLSRGSFSSVFSTPPPSPRRPHGARLRSITPLPTPMDEAFADLETSMRSRTCTPAPENFRFASESARYNMEVQPRSVIDFSLPTIPASIDGSEGDVELSCPLSWSSQNILAFPRGNRIYLKNITSTVEDVGYTFKPSKKHGILRTLDFCRDVPNLLALGTSNDNIELWDIESKKMTRSWTATGITCLQWNEGRVLAVGDKKGSIQYYDTRIDDRKEMKMKKGKVTRHEAPITTISWNRKDPKYLASGDKDGVIYYWDSRQDAPLKVGEMVQRRRKMQHDHAVSVMGWCNSRVLATASNAPDNTSVLRVWTMDDYSENIERHEYDATVVGVHASWCREIVLTHGPGKVTSHPSNLAAPIPSAIENSVVAYALPYFKQAKQVKYVESGSRNLGSVLDRTGTRMVVAACGADGGTTAGQLQVCDVWGKKTAPVPEPSSVHGGLVRRQNSLSSLSRRGSLIIR</sequence>
<evidence type="ECO:0000313" key="6">
    <source>
        <dbReference type="Proteomes" id="UP000736335"/>
    </source>
</evidence>
<evidence type="ECO:0000256" key="4">
    <source>
        <dbReference type="SAM" id="MobiDB-lite"/>
    </source>
</evidence>
<evidence type="ECO:0000256" key="2">
    <source>
        <dbReference type="ARBA" id="ARBA00022737"/>
    </source>
</evidence>
<dbReference type="AlphaFoldDB" id="A0A9P6H4M8"/>